<organism evidence="1">
    <name type="scientific">marine metagenome</name>
    <dbReference type="NCBI Taxonomy" id="408172"/>
    <lineage>
        <taxon>unclassified sequences</taxon>
        <taxon>metagenomes</taxon>
        <taxon>ecological metagenomes</taxon>
    </lineage>
</organism>
<sequence length="489" mass="56234">MKVVIIFRYIILLLPIFLIGQSIDTTIVKYFPTDLTRSILLQDGMDKNKVKKGAYFKATYDGSGDLIKIEYIPSKRDKGVLDTVQTRTLFYSDWNDYKRELSNPISEWDSERLPHFKATFGRNGRLTFVDRYNGLGEKLFTYRLRWNKEGTRSAYKVTFHKNMIITQLDSILFANPASEIRTNWIADFKSIKDGRPKSVSVYDELGSKYYNYKFYYEDLKDSINQTEKIISRYFQSDTTYLGYHEIYIAKEKFLTQLDYYNIDGSLISRNAYWMDPILEDVIVTTANDEGEIIGRHIVSKANTLWRQYRLGGTYKDEEEKEIIRERKVVKDRIIEEEEEKDVAMMNLDIYGSLPVMNGIGLNMKKIEWGPGFIAGAKLPWIFRFDQSLYYLLFEYMSVSLPGGYYPLGLNGFNALVSTPISIGSIQGLNIVGGLGMHLASYGQVNNVNSLAVMGGAEFRVVSNALSNSRIKTVIGLRAIHSMSDPRDEE</sequence>
<dbReference type="EMBL" id="UINC01006002">
    <property type="protein sequence ID" value="SVA24878.1"/>
    <property type="molecule type" value="Genomic_DNA"/>
</dbReference>
<name>A0A381UBB1_9ZZZZ</name>
<dbReference type="AlphaFoldDB" id="A0A381UBB1"/>
<evidence type="ECO:0000313" key="1">
    <source>
        <dbReference type="EMBL" id="SVA24878.1"/>
    </source>
</evidence>
<reference evidence="1" key="1">
    <citation type="submission" date="2018-05" db="EMBL/GenBank/DDBJ databases">
        <authorList>
            <person name="Lanie J.A."/>
            <person name="Ng W.-L."/>
            <person name="Kazmierczak K.M."/>
            <person name="Andrzejewski T.M."/>
            <person name="Davidsen T.M."/>
            <person name="Wayne K.J."/>
            <person name="Tettelin H."/>
            <person name="Glass J.I."/>
            <person name="Rusch D."/>
            <person name="Podicherti R."/>
            <person name="Tsui H.-C.T."/>
            <person name="Winkler M.E."/>
        </authorList>
    </citation>
    <scope>NUCLEOTIDE SEQUENCE</scope>
</reference>
<protein>
    <submittedName>
        <fullName evidence="1">Uncharacterized protein</fullName>
    </submittedName>
</protein>
<accession>A0A381UBB1</accession>
<feature type="non-terminal residue" evidence="1">
    <location>
        <position position="489"/>
    </location>
</feature>
<gene>
    <name evidence="1" type="ORF">METZ01_LOCUS77732</name>
</gene>
<proteinExistence type="predicted"/>